<keyword evidence="5" id="KW-0007">Acetylation</keyword>
<gene>
    <name evidence="12" type="ORF">K470DRAFT_254224</name>
</gene>
<evidence type="ECO:0000313" key="13">
    <source>
        <dbReference type="Proteomes" id="UP000799421"/>
    </source>
</evidence>
<dbReference type="InterPro" id="IPR013178">
    <property type="entry name" value="Histone_AcTrfase_Rtt109/CBP"/>
</dbReference>
<keyword evidence="8" id="KW-0539">Nucleus</keyword>
<evidence type="ECO:0000256" key="9">
    <source>
        <dbReference type="ARBA" id="ARBA00048940"/>
    </source>
</evidence>
<dbReference type="PANTHER" id="PTHR31571">
    <property type="entry name" value="ALTERED INHERITANCE OF MITOCHONDRIA PROTEIN 6"/>
    <property type="match status" value="1"/>
</dbReference>
<dbReference type="PANTHER" id="PTHR31571:SF2">
    <property type="entry name" value="HISTONE ACETYLTRANSFERASE RTT109"/>
    <property type="match status" value="1"/>
</dbReference>
<feature type="transmembrane region" description="Helical" evidence="11">
    <location>
        <begin position="6"/>
        <end position="33"/>
    </location>
</feature>
<dbReference type="SMART" id="SM01250">
    <property type="entry name" value="KAT11"/>
    <property type="match status" value="1"/>
</dbReference>
<reference evidence="12" key="1">
    <citation type="journal article" date="2020" name="Stud. Mycol.">
        <title>101 Dothideomycetes genomes: a test case for predicting lifestyles and emergence of pathogens.</title>
        <authorList>
            <person name="Haridas S."/>
            <person name="Albert R."/>
            <person name="Binder M."/>
            <person name="Bloem J."/>
            <person name="Labutti K."/>
            <person name="Salamov A."/>
            <person name="Andreopoulos B."/>
            <person name="Baker S."/>
            <person name="Barry K."/>
            <person name="Bills G."/>
            <person name="Bluhm B."/>
            <person name="Cannon C."/>
            <person name="Castanera R."/>
            <person name="Culley D."/>
            <person name="Daum C."/>
            <person name="Ezra D."/>
            <person name="Gonzalez J."/>
            <person name="Henrissat B."/>
            <person name="Kuo A."/>
            <person name="Liang C."/>
            <person name="Lipzen A."/>
            <person name="Lutzoni F."/>
            <person name="Magnuson J."/>
            <person name="Mondo S."/>
            <person name="Nolan M."/>
            <person name="Ohm R."/>
            <person name="Pangilinan J."/>
            <person name="Park H.-J."/>
            <person name="Ramirez L."/>
            <person name="Alfaro M."/>
            <person name="Sun H."/>
            <person name="Tritt A."/>
            <person name="Yoshinaga Y."/>
            <person name="Zwiers L.-H."/>
            <person name="Turgeon B."/>
            <person name="Goodwin S."/>
            <person name="Spatafora J."/>
            <person name="Crous P."/>
            <person name="Grigoriev I."/>
        </authorList>
    </citation>
    <scope>NUCLEOTIDE SEQUENCE</scope>
    <source>
        <strain evidence="12">CBS 480.64</strain>
    </source>
</reference>
<evidence type="ECO:0000256" key="2">
    <source>
        <dbReference type="ARBA" id="ARBA00013184"/>
    </source>
</evidence>
<dbReference type="AlphaFoldDB" id="A0A6A7CBU6"/>
<accession>A0A6A7CBU6</accession>
<keyword evidence="11" id="KW-1133">Transmembrane helix</keyword>
<evidence type="ECO:0000256" key="11">
    <source>
        <dbReference type="SAM" id="Phobius"/>
    </source>
</evidence>
<dbReference type="InterPro" id="IPR051236">
    <property type="entry name" value="HAT_RTT109-like"/>
</dbReference>
<keyword evidence="13" id="KW-1185">Reference proteome</keyword>
<keyword evidence="11" id="KW-0472">Membrane</keyword>
<dbReference type="OrthoDB" id="3361892at2759"/>
<protein>
    <recommendedName>
        <fullName evidence="2">histone acetyltransferase</fullName>
        <ecNumber evidence="2">2.3.1.48</ecNumber>
    </recommendedName>
</protein>
<evidence type="ECO:0000256" key="3">
    <source>
        <dbReference type="ARBA" id="ARBA00022679"/>
    </source>
</evidence>
<comment type="catalytic activity">
    <reaction evidence="9">
        <text>L-lysyl-[histone] + acetyl-CoA = N(6)-acetyl-L-lysyl-[histone] + CoA + H(+)</text>
        <dbReference type="Rhea" id="RHEA:21992"/>
        <dbReference type="Rhea" id="RHEA-COMP:9845"/>
        <dbReference type="Rhea" id="RHEA-COMP:11338"/>
        <dbReference type="ChEBI" id="CHEBI:15378"/>
        <dbReference type="ChEBI" id="CHEBI:29969"/>
        <dbReference type="ChEBI" id="CHEBI:57287"/>
        <dbReference type="ChEBI" id="CHEBI:57288"/>
        <dbReference type="ChEBI" id="CHEBI:61930"/>
        <dbReference type="EC" id="2.3.1.48"/>
    </reaction>
    <physiologicalReaction direction="left-to-right" evidence="9">
        <dbReference type="Rhea" id="RHEA:21993"/>
    </physiologicalReaction>
</comment>
<keyword evidence="11" id="KW-0812">Transmembrane</keyword>
<evidence type="ECO:0000256" key="6">
    <source>
        <dbReference type="ARBA" id="ARBA00023015"/>
    </source>
</evidence>
<dbReference type="PROSITE" id="PS51728">
    <property type="entry name" value="RTT109_HAT"/>
    <property type="match status" value="1"/>
</dbReference>
<dbReference type="GO" id="GO:0006355">
    <property type="term" value="P:regulation of DNA-templated transcription"/>
    <property type="evidence" value="ECO:0007669"/>
    <property type="project" value="InterPro"/>
</dbReference>
<dbReference type="GO" id="GO:0005634">
    <property type="term" value="C:nucleus"/>
    <property type="evidence" value="ECO:0007669"/>
    <property type="project" value="UniProtKB-SubCell"/>
</dbReference>
<keyword evidence="3" id="KW-0808">Transferase</keyword>
<dbReference type="EMBL" id="MU005957">
    <property type="protein sequence ID" value="KAF2864592.1"/>
    <property type="molecule type" value="Genomic_DNA"/>
</dbReference>
<sequence>MEAHFLSLGFGGILALGIEVFIYTTVSVTIVFVSKADSTGFVPVSSPRFSARAVASAFLQWLVMLQDGRRRVVVSLFARAQPQYLFAGSSECEEKHILDDRQLIRWWARVLDSVISANAERRCFMTVPGYSAHELRQFYPLGSTSWQPGYPLVEVLGRDDVPIRCLLPRFPDDPKARFMQDLDDEVGLLEGSPSKKRNGQWANIRSLDQFWTAMEFRQECSSGRMVGFIWVLYTPHLALEATPQPSETDRKSSQKKKMRREPRKGPIIPRQPRVKVPAAEEKGPDHALVLSREKYDKAIQTLLTLDFANAEIATQSTRKWAAEVCTMSGLPEGEDFQAEVEGCAAMEGARDQNNRKRKEVNVLDASMVRKRRKDGN</sequence>
<dbReference type="InterPro" id="IPR016849">
    <property type="entry name" value="Rtt109"/>
</dbReference>
<feature type="compositionally biased region" description="Basic residues" evidence="10">
    <location>
        <begin position="253"/>
        <end position="262"/>
    </location>
</feature>
<keyword evidence="6" id="KW-0805">Transcription regulation</keyword>
<evidence type="ECO:0000256" key="8">
    <source>
        <dbReference type="ARBA" id="ARBA00023242"/>
    </source>
</evidence>
<evidence type="ECO:0000256" key="5">
    <source>
        <dbReference type="ARBA" id="ARBA00022990"/>
    </source>
</evidence>
<dbReference type="EC" id="2.3.1.48" evidence="2"/>
<comment type="subcellular location">
    <subcellularLocation>
        <location evidence="1">Nucleus</location>
    </subcellularLocation>
</comment>
<dbReference type="Proteomes" id="UP000799421">
    <property type="component" value="Unassembled WGS sequence"/>
</dbReference>
<organism evidence="12 13">
    <name type="scientific">Piedraia hortae CBS 480.64</name>
    <dbReference type="NCBI Taxonomy" id="1314780"/>
    <lineage>
        <taxon>Eukaryota</taxon>
        <taxon>Fungi</taxon>
        <taxon>Dikarya</taxon>
        <taxon>Ascomycota</taxon>
        <taxon>Pezizomycotina</taxon>
        <taxon>Dothideomycetes</taxon>
        <taxon>Dothideomycetidae</taxon>
        <taxon>Capnodiales</taxon>
        <taxon>Piedraiaceae</taxon>
        <taxon>Piedraia</taxon>
    </lineage>
</organism>
<dbReference type="GO" id="GO:0006974">
    <property type="term" value="P:DNA damage response"/>
    <property type="evidence" value="ECO:0007669"/>
    <property type="project" value="UniProtKB-KW"/>
</dbReference>
<proteinExistence type="predicted"/>
<evidence type="ECO:0000256" key="7">
    <source>
        <dbReference type="ARBA" id="ARBA00023163"/>
    </source>
</evidence>
<keyword evidence="7" id="KW-0804">Transcription</keyword>
<feature type="region of interest" description="Disordered" evidence="10">
    <location>
        <begin position="242"/>
        <end position="281"/>
    </location>
</feature>
<keyword evidence="4" id="KW-0227">DNA damage</keyword>
<evidence type="ECO:0000313" key="12">
    <source>
        <dbReference type="EMBL" id="KAF2864592.1"/>
    </source>
</evidence>
<evidence type="ECO:0000256" key="1">
    <source>
        <dbReference type="ARBA" id="ARBA00004123"/>
    </source>
</evidence>
<evidence type="ECO:0000256" key="4">
    <source>
        <dbReference type="ARBA" id="ARBA00022763"/>
    </source>
</evidence>
<name>A0A6A7CBU6_9PEZI</name>
<dbReference type="Pfam" id="PF08214">
    <property type="entry name" value="HAT_KAT11"/>
    <property type="match status" value="1"/>
</dbReference>
<evidence type="ECO:0000256" key="10">
    <source>
        <dbReference type="SAM" id="MobiDB-lite"/>
    </source>
</evidence>
<feature type="region of interest" description="Disordered" evidence="10">
    <location>
        <begin position="347"/>
        <end position="376"/>
    </location>
</feature>
<dbReference type="GO" id="GO:0032931">
    <property type="term" value="F:histone H3K56 acetyltransferase activity"/>
    <property type="evidence" value="ECO:0007669"/>
    <property type="project" value="TreeGrafter"/>
</dbReference>